<dbReference type="PANTHER" id="PTHR13152">
    <property type="entry name" value="TFIIH, POLYPEPTIDE 4"/>
    <property type="match status" value="1"/>
</dbReference>
<dbReference type="GO" id="GO:0000439">
    <property type="term" value="C:transcription factor TFIIH core complex"/>
    <property type="evidence" value="ECO:0007669"/>
    <property type="project" value="InterPro"/>
</dbReference>
<keyword evidence="3 8" id="KW-0227">DNA damage</keyword>
<reference evidence="10" key="1">
    <citation type="submission" date="2021-09" db="EMBL/GenBank/DDBJ databases">
        <authorList>
            <consortium name="AG Swart"/>
            <person name="Singh M."/>
            <person name="Singh A."/>
            <person name="Seah K."/>
            <person name="Emmerich C."/>
        </authorList>
    </citation>
    <scope>NUCLEOTIDE SEQUENCE</scope>
    <source>
        <strain evidence="10">ATCC30299</strain>
    </source>
</reference>
<dbReference type="AlphaFoldDB" id="A0AAU9KB66"/>
<comment type="caution">
    <text evidence="10">The sequence shown here is derived from an EMBL/GenBank/DDBJ whole genome shotgun (WGS) entry which is preliminary data.</text>
</comment>
<accession>A0AAU9KB66</accession>
<keyword evidence="7 8" id="KW-0539">Nucleus</keyword>
<keyword evidence="5 8" id="KW-0804">Transcription</keyword>
<dbReference type="EMBL" id="CAJZBQ010000062">
    <property type="protein sequence ID" value="CAG9335456.1"/>
    <property type="molecule type" value="Genomic_DNA"/>
</dbReference>
<keyword evidence="11" id="KW-1185">Reference proteome</keyword>
<feature type="domain" description="Transcription factor Tfb2 C-terminal" evidence="9">
    <location>
        <begin position="344"/>
        <end position="410"/>
    </location>
</feature>
<evidence type="ECO:0000256" key="8">
    <source>
        <dbReference type="RuleBase" id="RU364024"/>
    </source>
</evidence>
<dbReference type="GO" id="GO:0001671">
    <property type="term" value="F:ATPase activator activity"/>
    <property type="evidence" value="ECO:0007669"/>
    <property type="project" value="InterPro"/>
</dbReference>
<evidence type="ECO:0000256" key="6">
    <source>
        <dbReference type="ARBA" id="ARBA00023204"/>
    </source>
</evidence>
<evidence type="ECO:0000256" key="4">
    <source>
        <dbReference type="ARBA" id="ARBA00023015"/>
    </source>
</evidence>
<comment type="subcellular location">
    <subcellularLocation>
        <location evidence="1 8">Nucleus</location>
    </subcellularLocation>
</comment>
<dbReference type="GO" id="GO:0006289">
    <property type="term" value="P:nucleotide-excision repair"/>
    <property type="evidence" value="ECO:0007669"/>
    <property type="project" value="InterPro"/>
</dbReference>
<evidence type="ECO:0000256" key="2">
    <source>
        <dbReference type="ARBA" id="ARBA00007132"/>
    </source>
</evidence>
<dbReference type="Proteomes" id="UP001162131">
    <property type="component" value="Unassembled WGS sequence"/>
</dbReference>
<dbReference type="GO" id="GO:0005675">
    <property type="term" value="C:transcription factor TFIIH holo complex"/>
    <property type="evidence" value="ECO:0007669"/>
    <property type="project" value="TreeGrafter"/>
</dbReference>
<evidence type="ECO:0000313" key="11">
    <source>
        <dbReference type="Proteomes" id="UP001162131"/>
    </source>
</evidence>
<name>A0AAU9KB66_9CILI</name>
<evidence type="ECO:0000259" key="9">
    <source>
        <dbReference type="Pfam" id="PF18307"/>
    </source>
</evidence>
<dbReference type="Gene3D" id="3.30.70.2610">
    <property type="match status" value="1"/>
</dbReference>
<keyword evidence="4 8" id="KW-0805">Transcription regulation</keyword>
<dbReference type="GO" id="GO:0003690">
    <property type="term" value="F:double-stranded DNA binding"/>
    <property type="evidence" value="ECO:0007669"/>
    <property type="project" value="TreeGrafter"/>
</dbReference>
<evidence type="ECO:0000256" key="3">
    <source>
        <dbReference type="ARBA" id="ARBA00022763"/>
    </source>
</evidence>
<evidence type="ECO:0000256" key="7">
    <source>
        <dbReference type="ARBA" id="ARBA00023242"/>
    </source>
</evidence>
<dbReference type="PANTHER" id="PTHR13152:SF0">
    <property type="entry name" value="GENERAL TRANSCRIPTION FACTOR IIH SUBUNIT 4"/>
    <property type="match status" value="1"/>
</dbReference>
<keyword evidence="6 8" id="KW-0234">DNA repair</keyword>
<evidence type="ECO:0000256" key="1">
    <source>
        <dbReference type="ARBA" id="ARBA00004123"/>
    </source>
</evidence>
<dbReference type="InterPro" id="IPR004598">
    <property type="entry name" value="TFIIH_p52/Tfb2"/>
</dbReference>
<proteinExistence type="inferred from homology"/>
<evidence type="ECO:0000313" key="10">
    <source>
        <dbReference type="EMBL" id="CAG9335456.1"/>
    </source>
</evidence>
<protein>
    <recommendedName>
        <fullName evidence="8">General transcription factor IIH subunit 4</fullName>
    </recommendedName>
</protein>
<dbReference type="Pfam" id="PF03849">
    <property type="entry name" value="Tfb2"/>
    <property type="match status" value="1"/>
</dbReference>
<comment type="similarity">
    <text evidence="2 8">Belongs to the TFB2 family.</text>
</comment>
<sequence>MALLVGCFREYQELADAYSDQAVVMGIFRHLSHIAQHFLMTLIFMEEIDERHLVRFAESAQEAETVTNELKSLRLFLEQGRCVKVNPYVAFQIKRILSQQVVCSLRIKTKPDKRRPNIEKIVEHFHISWNKIIEFLIWRTRTPSISILQLLIRAGLISQDSQDFQQTAESFRFLLKPTQHQICQLLRQLLVSYQDRAKTAIILYNLSIGKIGQDYSVKGISHGLIADLYELGLIYKYNSKSKRFYVVPQIIGILTNSPKDNIITERFLVVETNFRVYAYTNSELHIVLLSYFMRLEYRLPNLVIGFLTRESVCKAFRDGLQCAQIITFLSNHSKNHSMPDNVAEQIKLWEMERSRINDQEAIMLDEFVDLSLYKSTLNFAVNCGAYIWDNQERRVIILKKERSMPVLQYLQHLDRI</sequence>
<dbReference type="Pfam" id="PF18307">
    <property type="entry name" value="Tfb2_C"/>
    <property type="match status" value="1"/>
</dbReference>
<dbReference type="InterPro" id="IPR040662">
    <property type="entry name" value="Tfb2_C"/>
</dbReference>
<organism evidence="10 11">
    <name type="scientific">Blepharisma stoltei</name>
    <dbReference type="NCBI Taxonomy" id="1481888"/>
    <lineage>
        <taxon>Eukaryota</taxon>
        <taxon>Sar</taxon>
        <taxon>Alveolata</taxon>
        <taxon>Ciliophora</taxon>
        <taxon>Postciliodesmatophora</taxon>
        <taxon>Heterotrichea</taxon>
        <taxon>Heterotrichida</taxon>
        <taxon>Blepharismidae</taxon>
        <taxon>Blepharisma</taxon>
    </lineage>
</organism>
<gene>
    <name evidence="10" type="ORF">BSTOLATCC_MIC63929</name>
</gene>
<evidence type="ECO:0000256" key="5">
    <source>
        <dbReference type="ARBA" id="ARBA00023163"/>
    </source>
</evidence>
<comment type="function">
    <text evidence="8">Component of the general transcription and DNA repair factor IIH (TFIIH) core complex which is involved in general and transcription-coupled nucleotide excision repair (NER) of damaged DNA.</text>
</comment>